<dbReference type="Pfam" id="PF01997">
    <property type="entry name" value="Translin"/>
    <property type="match status" value="1"/>
</dbReference>
<accession>A0ABM1BM36</accession>
<evidence type="ECO:0000256" key="5">
    <source>
        <dbReference type="ARBA" id="ARBA00022196"/>
    </source>
</evidence>
<dbReference type="Proteomes" id="UP000694941">
    <property type="component" value="Unplaced"/>
</dbReference>
<comment type="similarity">
    <text evidence="3">Belongs to the translin family.</text>
</comment>
<evidence type="ECO:0000256" key="9">
    <source>
        <dbReference type="ARBA" id="ARBA00023242"/>
    </source>
</evidence>
<comment type="subunit">
    <text evidence="4">Ring-shaped heterooctamer of six TSN and two TSNAX subunits, DNA/RNA binding occurs inside the ring.</text>
</comment>
<dbReference type="InterPro" id="IPR016068">
    <property type="entry name" value="Translin_N"/>
</dbReference>
<evidence type="ECO:0000256" key="10">
    <source>
        <dbReference type="ARBA" id="ARBA00025374"/>
    </source>
</evidence>
<evidence type="ECO:0000256" key="8">
    <source>
        <dbReference type="ARBA" id="ARBA00023125"/>
    </source>
</evidence>
<gene>
    <name evidence="14" type="primary">LOC106468860</name>
</gene>
<keyword evidence="13" id="KW-1185">Reference proteome</keyword>
<dbReference type="InterPro" id="IPR016069">
    <property type="entry name" value="Translin_C"/>
</dbReference>
<evidence type="ECO:0000256" key="11">
    <source>
        <dbReference type="ARBA" id="ARBA00025410"/>
    </source>
</evidence>
<evidence type="ECO:0000256" key="12">
    <source>
        <dbReference type="ARBA" id="ARBA00030513"/>
    </source>
</evidence>
<keyword evidence="6" id="KW-0963">Cytoplasm</keyword>
<evidence type="ECO:0000313" key="13">
    <source>
        <dbReference type="Proteomes" id="UP000694941"/>
    </source>
</evidence>
<organism evidence="13 14">
    <name type="scientific">Limulus polyphemus</name>
    <name type="common">Atlantic horseshoe crab</name>
    <dbReference type="NCBI Taxonomy" id="6850"/>
    <lineage>
        <taxon>Eukaryota</taxon>
        <taxon>Metazoa</taxon>
        <taxon>Ecdysozoa</taxon>
        <taxon>Arthropoda</taxon>
        <taxon>Chelicerata</taxon>
        <taxon>Merostomata</taxon>
        <taxon>Xiphosura</taxon>
        <taxon>Limulidae</taxon>
        <taxon>Limulus</taxon>
    </lineage>
</organism>
<dbReference type="InterPro" id="IPR036081">
    <property type="entry name" value="Translin_sf"/>
</dbReference>
<dbReference type="RefSeq" id="XP_013784756.1">
    <property type="nucleotide sequence ID" value="XM_013929302.2"/>
</dbReference>
<dbReference type="InterPro" id="IPR002848">
    <property type="entry name" value="Translin_fam"/>
</dbReference>
<comment type="subcellular location">
    <subcellularLocation>
        <location evidence="2">Cytoplasm</location>
    </subcellularLocation>
    <subcellularLocation>
        <location evidence="1">Nucleus</location>
    </subcellularLocation>
</comment>
<dbReference type="Gene3D" id="1.20.58.190">
    <property type="entry name" value="Translin, domain 1"/>
    <property type="match status" value="1"/>
</dbReference>
<keyword evidence="7" id="KW-0694">RNA-binding</keyword>
<dbReference type="GeneID" id="106468860"/>
<comment type="function">
    <text evidence="11">Exhibits both single-stranded and double-stranded endoribonuclease activity. May act as an activator of RNA-induced silencing complex (RISC) by facilitating endonucleolytic cleavage of the siRNA passenger strand.</text>
</comment>
<dbReference type="InterPro" id="IPR033956">
    <property type="entry name" value="Translin"/>
</dbReference>
<keyword evidence="8" id="KW-0238">DNA-binding</keyword>
<evidence type="ECO:0000313" key="14">
    <source>
        <dbReference type="RefSeq" id="XP_013784756.1"/>
    </source>
</evidence>
<evidence type="ECO:0000256" key="2">
    <source>
        <dbReference type="ARBA" id="ARBA00004496"/>
    </source>
</evidence>
<reference evidence="14" key="1">
    <citation type="submission" date="2025-08" db="UniProtKB">
        <authorList>
            <consortium name="RefSeq"/>
        </authorList>
    </citation>
    <scope>IDENTIFICATION</scope>
    <source>
        <tissue evidence="14">Muscle</tissue>
    </source>
</reference>
<evidence type="ECO:0000256" key="3">
    <source>
        <dbReference type="ARBA" id="ARBA00005902"/>
    </source>
</evidence>
<evidence type="ECO:0000256" key="7">
    <source>
        <dbReference type="ARBA" id="ARBA00022884"/>
    </source>
</evidence>
<proteinExistence type="inferred from homology"/>
<dbReference type="CDD" id="cd14819">
    <property type="entry name" value="Translin"/>
    <property type="match status" value="1"/>
</dbReference>
<dbReference type="Gene3D" id="1.20.58.200">
    <property type="entry name" value="Translin, domain 2"/>
    <property type="match status" value="1"/>
</dbReference>
<name>A0ABM1BM36_LIMPO</name>
<sequence length="243" mass="28365">MTTETKSFAEIFQSFQKHIDTEQDLREEIRLIVRDQEQTARRILTVLQGVHQPEGLREIPAICEKARILFEDVRKHFKELKSKVPSDQYYKFHDHWRFVSQRLTFVAALTVYLETESLIEREQAAEMLGVEVDRTQGFHLDLEDFLMGLLYLADELARFAVNSVTAGDYNRPTRLAHFMSQLDLGFRLLNLKNDSLRKKFDSLKYNLKKIEEVIYDLSIRGLKPQIDPVTAVEENSREDAVGT</sequence>
<evidence type="ECO:0000256" key="1">
    <source>
        <dbReference type="ARBA" id="ARBA00004123"/>
    </source>
</evidence>
<protein>
    <recommendedName>
        <fullName evidence="5">Translin</fullName>
    </recommendedName>
    <alternativeName>
        <fullName evidence="12">Component 3 of promoter of RISC</fullName>
    </alternativeName>
</protein>
<dbReference type="SUPFAM" id="SSF74784">
    <property type="entry name" value="Translin"/>
    <property type="match status" value="1"/>
</dbReference>
<evidence type="ECO:0000256" key="6">
    <source>
        <dbReference type="ARBA" id="ARBA00022490"/>
    </source>
</evidence>
<comment type="function">
    <text evidence="10">DNA-binding protein that specifically recognizes consensus sequences at the breakpoint junctions in chromosomal translocations, mostly involving immunoglobulin (Ig)/T-cell receptor gene segments. Seems to recognize single-stranded DNA ends generated by staggered breaks occurring at recombination hot spots.</text>
</comment>
<keyword evidence="9" id="KW-0539">Nucleus</keyword>
<evidence type="ECO:0000256" key="4">
    <source>
        <dbReference type="ARBA" id="ARBA00011685"/>
    </source>
</evidence>
<dbReference type="PANTHER" id="PTHR10741">
    <property type="entry name" value="TRANSLIN AND TRANSLIN ASSOCIATED PROTEIN X"/>
    <property type="match status" value="1"/>
</dbReference>